<keyword evidence="1" id="KW-0732">Signal</keyword>
<evidence type="ECO:0000313" key="3">
    <source>
        <dbReference type="Proteomes" id="UP000077266"/>
    </source>
</evidence>
<dbReference type="OrthoDB" id="3257981at2759"/>
<dbReference type="InParanoid" id="A0A165DY59"/>
<evidence type="ECO:0000313" key="2">
    <source>
        <dbReference type="EMBL" id="KZV85637.1"/>
    </source>
</evidence>
<dbReference type="Pfam" id="PF03659">
    <property type="entry name" value="Glyco_hydro_71"/>
    <property type="match status" value="1"/>
</dbReference>
<dbReference type="CDD" id="cd11577">
    <property type="entry name" value="GH71"/>
    <property type="match status" value="1"/>
</dbReference>
<dbReference type="InterPro" id="IPR005197">
    <property type="entry name" value="Glyco_hydro_71"/>
</dbReference>
<dbReference type="AlphaFoldDB" id="A0A165DY59"/>
<reference evidence="2 3" key="1">
    <citation type="journal article" date="2016" name="Mol. Biol. Evol.">
        <title>Comparative Genomics of Early-Diverging Mushroom-Forming Fungi Provides Insights into the Origins of Lignocellulose Decay Capabilities.</title>
        <authorList>
            <person name="Nagy L.G."/>
            <person name="Riley R."/>
            <person name="Tritt A."/>
            <person name="Adam C."/>
            <person name="Daum C."/>
            <person name="Floudas D."/>
            <person name="Sun H."/>
            <person name="Yadav J.S."/>
            <person name="Pangilinan J."/>
            <person name="Larsson K.H."/>
            <person name="Matsuura K."/>
            <person name="Barry K."/>
            <person name="Labutti K."/>
            <person name="Kuo R."/>
            <person name="Ohm R.A."/>
            <person name="Bhattacharya S.S."/>
            <person name="Shirouzu T."/>
            <person name="Yoshinaga Y."/>
            <person name="Martin F.M."/>
            <person name="Grigoriev I.V."/>
            <person name="Hibbett D.S."/>
        </authorList>
    </citation>
    <scope>NUCLEOTIDE SEQUENCE [LARGE SCALE GENOMIC DNA]</scope>
    <source>
        <strain evidence="2 3">HHB12029</strain>
    </source>
</reference>
<dbReference type="GO" id="GO:0051118">
    <property type="term" value="F:glucan endo-1,3-alpha-glucosidase activity"/>
    <property type="evidence" value="ECO:0007669"/>
    <property type="project" value="InterPro"/>
</dbReference>
<dbReference type="STRING" id="1314781.A0A165DY59"/>
<dbReference type="EMBL" id="KV426181">
    <property type="protein sequence ID" value="KZV85637.1"/>
    <property type="molecule type" value="Genomic_DNA"/>
</dbReference>
<evidence type="ECO:0000256" key="1">
    <source>
        <dbReference type="SAM" id="SignalP"/>
    </source>
</evidence>
<sequence>MKLTAAAALLIGAARLAQARTVVAHFMVQNTPQYTLADWQNDIRAAQDIGIQGFAMNIANYDYEVNQSSTAWQAAEQLGFKLFWSFDMAGGSMSMQQIISLVAAHANSSATYRWNNKVLVSTFSGENQGPDQWAFMKSQLASQGVQVAFAPAFISYRHANQFNSMLSSFPAVDGFFNWWAWPEDSPTNVTTTDDIAMQNAIHSQRTGPYIMAVSPWQFKNLGSGTDNDWVEFCDQCWDYRWRQAINDVKPDIVEIISWNDYGESHYIADINPKVDLQDAAKYVNGFEHGPWRTMGKHFINWYLNSAQPAVTQDQVVFWYRSHWKNDVCSSGLRPRNADFVQDAIFVEALLTSSATIAMDIGINNHREYVAPAGASSGWVPFPSSDNEIPFIQIIRNGQVVKAIHGSKFISHSCSVYNFNPWVGVL</sequence>
<accession>A0A165DY59</accession>
<protein>
    <submittedName>
        <fullName evidence="2">Glycoside hydrolase family 71 protein</fullName>
    </submittedName>
</protein>
<proteinExistence type="predicted"/>
<name>A0A165DY59_EXIGL</name>
<dbReference type="Gene3D" id="3.20.20.80">
    <property type="entry name" value="Glycosidases"/>
    <property type="match status" value="1"/>
</dbReference>
<organism evidence="2 3">
    <name type="scientific">Exidia glandulosa HHB12029</name>
    <dbReference type="NCBI Taxonomy" id="1314781"/>
    <lineage>
        <taxon>Eukaryota</taxon>
        <taxon>Fungi</taxon>
        <taxon>Dikarya</taxon>
        <taxon>Basidiomycota</taxon>
        <taxon>Agaricomycotina</taxon>
        <taxon>Agaricomycetes</taxon>
        <taxon>Auriculariales</taxon>
        <taxon>Exidiaceae</taxon>
        <taxon>Exidia</taxon>
    </lineage>
</organism>
<gene>
    <name evidence="2" type="ORF">EXIGLDRAFT_725934</name>
</gene>
<dbReference type="Proteomes" id="UP000077266">
    <property type="component" value="Unassembled WGS sequence"/>
</dbReference>
<feature type="chain" id="PRO_5007856902" evidence="1">
    <location>
        <begin position="20"/>
        <end position="425"/>
    </location>
</feature>
<keyword evidence="2" id="KW-0378">Hydrolase</keyword>
<feature type="signal peptide" evidence="1">
    <location>
        <begin position="1"/>
        <end position="19"/>
    </location>
</feature>
<keyword evidence="3" id="KW-1185">Reference proteome</keyword>